<evidence type="ECO:0000313" key="3">
    <source>
        <dbReference type="EMBL" id="MEQ2454959.1"/>
    </source>
</evidence>
<protein>
    <submittedName>
        <fullName evidence="3">Phage tail sheath C-terminal domain-containing protein</fullName>
    </submittedName>
</protein>
<feature type="domain" description="Tail sheath protein C-terminal" evidence="2">
    <location>
        <begin position="246"/>
        <end position="322"/>
    </location>
</feature>
<dbReference type="Gene3D" id="3.30.1370.220">
    <property type="match status" value="1"/>
</dbReference>
<proteinExistence type="inferred from homology"/>
<dbReference type="EMBL" id="JBBMFT010000001">
    <property type="protein sequence ID" value="MEQ2454959.1"/>
    <property type="molecule type" value="Genomic_DNA"/>
</dbReference>
<sequence length="367" mass="39763">MATTIGLPSLSITFQAAAQQVVTRSKRGYVGVFVRDEKEQGVHVLTSAARIPSGLGQANRDYIARAFTGSDRGGPSKVVAVVIATGTDDTTALEAGLKSIESMTLDYIAPPADVTEDEKTALETWVKARRKAYYTETLVEPNPSTPPDDMGIIAFTETDGQLAAGETTYTAGQYASRIAGILAGIPMGMSATYAPLPELTAVTPRSETEQTQAVNEGKLILIHDGVKAKIARGVNSLTTVPEEGKADWSKIKVAEGMNLITYYLRTTIQDTYVGKYPNTYDNKCILLTAVTEFLTYLEGQGVLNPGESWAEIDVEAQEQWLAENGVDTSAMTEQQIREYQTGSWVFLRCGGRLVDAMEDFRVAFCNL</sequence>
<evidence type="ECO:0000259" key="2">
    <source>
        <dbReference type="Pfam" id="PF17482"/>
    </source>
</evidence>
<dbReference type="Gene3D" id="3.40.50.11790">
    <property type="match status" value="1"/>
</dbReference>
<comment type="similarity">
    <text evidence="1">Belongs to the myoviridae tail sheath protein family.</text>
</comment>
<accession>A0ABV1ELH1</accession>
<dbReference type="InterPro" id="IPR020287">
    <property type="entry name" value="Tail_sheath_C"/>
</dbReference>
<organism evidence="3 4">
    <name type="scientific">Flavonifractor hominis</name>
    <dbReference type="NCBI Taxonomy" id="3133178"/>
    <lineage>
        <taxon>Bacteria</taxon>
        <taxon>Bacillati</taxon>
        <taxon>Bacillota</taxon>
        <taxon>Clostridia</taxon>
        <taxon>Eubacteriales</taxon>
        <taxon>Oscillospiraceae</taxon>
        <taxon>Flavonifractor</taxon>
    </lineage>
</organism>
<evidence type="ECO:0000313" key="4">
    <source>
        <dbReference type="Proteomes" id="UP001440599"/>
    </source>
</evidence>
<reference evidence="3 4" key="1">
    <citation type="submission" date="2024-03" db="EMBL/GenBank/DDBJ databases">
        <title>Human intestinal bacterial collection.</title>
        <authorList>
            <person name="Pauvert C."/>
            <person name="Hitch T.C.A."/>
            <person name="Clavel T."/>
        </authorList>
    </citation>
    <scope>NUCLEOTIDE SEQUENCE [LARGE SCALE GENOMIC DNA]</scope>
    <source>
        <strain evidence="3 4">CLA-AP-H34</strain>
    </source>
</reference>
<name>A0ABV1ELH1_9FIRM</name>
<dbReference type="Pfam" id="PF17482">
    <property type="entry name" value="Phage_sheath_1C"/>
    <property type="match status" value="1"/>
</dbReference>
<dbReference type="RefSeq" id="WP_349138636.1">
    <property type="nucleotide sequence ID" value="NZ_JBBMFT010000001.1"/>
</dbReference>
<comment type="caution">
    <text evidence="3">The sequence shown here is derived from an EMBL/GenBank/DDBJ whole genome shotgun (WGS) entry which is preliminary data.</text>
</comment>
<dbReference type="Proteomes" id="UP001440599">
    <property type="component" value="Unassembled WGS sequence"/>
</dbReference>
<gene>
    <name evidence="3" type="ORF">WMO45_00335</name>
</gene>
<keyword evidence="4" id="KW-1185">Reference proteome</keyword>
<evidence type="ECO:0000256" key="1">
    <source>
        <dbReference type="ARBA" id="ARBA00008005"/>
    </source>
</evidence>